<evidence type="ECO:0000313" key="2">
    <source>
        <dbReference type="EMBL" id="SVE02821.1"/>
    </source>
</evidence>
<organism evidence="2">
    <name type="scientific">marine metagenome</name>
    <dbReference type="NCBI Taxonomy" id="408172"/>
    <lineage>
        <taxon>unclassified sequences</taxon>
        <taxon>metagenomes</taxon>
        <taxon>ecological metagenomes</taxon>
    </lineage>
</organism>
<proteinExistence type="predicted"/>
<protein>
    <submittedName>
        <fullName evidence="2">Uncharacterized protein</fullName>
    </submittedName>
</protein>
<accession>A0A383A5D9</accession>
<name>A0A383A5D9_9ZZZZ</name>
<sequence length="122" mass="13050">MTLQQYSDRSPTRTDHLNGIVLIGCSIIIPFIVYGIVLAAHIPGEIGLIFRYGIASVFGAVALFLYPAYRLHGWPGTLASLSLTLVLFGLPLSGLWNSGTSVDSTVIGGLLPYSDALRYLPG</sequence>
<dbReference type="AlphaFoldDB" id="A0A383A5D9"/>
<feature type="transmembrane region" description="Helical" evidence="1">
    <location>
        <begin position="78"/>
        <end position="96"/>
    </location>
</feature>
<feature type="non-terminal residue" evidence="2">
    <location>
        <position position="122"/>
    </location>
</feature>
<reference evidence="2" key="1">
    <citation type="submission" date="2018-05" db="EMBL/GenBank/DDBJ databases">
        <authorList>
            <person name="Lanie J.A."/>
            <person name="Ng W.-L."/>
            <person name="Kazmierczak K.M."/>
            <person name="Andrzejewski T.M."/>
            <person name="Davidsen T.M."/>
            <person name="Wayne K.J."/>
            <person name="Tettelin H."/>
            <person name="Glass J.I."/>
            <person name="Rusch D."/>
            <person name="Podicherti R."/>
            <person name="Tsui H.-C.T."/>
            <person name="Winkler M.E."/>
        </authorList>
    </citation>
    <scope>NUCLEOTIDE SEQUENCE</scope>
</reference>
<keyword evidence="1" id="KW-1133">Transmembrane helix</keyword>
<evidence type="ECO:0000256" key="1">
    <source>
        <dbReference type="SAM" id="Phobius"/>
    </source>
</evidence>
<feature type="transmembrane region" description="Helical" evidence="1">
    <location>
        <begin position="48"/>
        <end position="66"/>
    </location>
</feature>
<dbReference type="EMBL" id="UINC01189228">
    <property type="protein sequence ID" value="SVE02821.1"/>
    <property type="molecule type" value="Genomic_DNA"/>
</dbReference>
<keyword evidence="1" id="KW-0812">Transmembrane</keyword>
<gene>
    <name evidence="2" type="ORF">METZ01_LOCUS455675</name>
</gene>
<feature type="transmembrane region" description="Helical" evidence="1">
    <location>
        <begin position="20"/>
        <end position="42"/>
    </location>
</feature>
<keyword evidence="1" id="KW-0472">Membrane</keyword>